<dbReference type="GeneID" id="107417048"/>
<dbReference type="Proteomes" id="UP001652623">
    <property type="component" value="Chromosome 4"/>
</dbReference>
<evidence type="ECO:0000313" key="6">
    <source>
        <dbReference type="RefSeq" id="XP_015881088.3"/>
    </source>
</evidence>
<dbReference type="FunCoup" id="A0A6P4A5P6">
    <property type="interactions" value="1043"/>
</dbReference>
<protein>
    <submittedName>
        <fullName evidence="6">Zinc finger CCCH domain-containing protein 13 isoform X1</fullName>
    </submittedName>
</protein>
<evidence type="ECO:0000256" key="2">
    <source>
        <dbReference type="SAM" id="Coils"/>
    </source>
</evidence>
<dbReference type="GO" id="GO:0008270">
    <property type="term" value="F:zinc ion binding"/>
    <property type="evidence" value="ECO:0007669"/>
    <property type="project" value="UniProtKB-KW"/>
</dbReference>
<feature type="compositionally biased region" description="Basic and acidic residues" evidence="3">
    <location>
        <begin position="66"/>
        <end position="93"/>
    </location>
</feature>
<gene>
    <name evidence="6" type="primary">LOC107417048</name>
</gene>
<dbReference type="PANTHER" id="PTHR38160:SF1">
    <property type="entry name" value="ZINC FINGER CCCH DOMAIN-CONTAINING PROTEIN 40"/>
    <property type="match status" value="1"/>
</dbReference>
<dbReference type="InterPro" id="IPR045868">
    <property type="entry name" value="Znf_C3H13/40"/>
</dbReference>
<feature type="region of interest" description="Disordered" evidence="3">
    <location>
        <begin position="305"/>
        <end position="336"/>
    </location>
</feature>
<feature type="compositionally biased region" description="Basic and acidic residues" evidence="3">
    <location>
        <begin position="121"/>
        <end position="133"/>
    </location>
</feature>
<dbReference type="PROSITE" id="PS50103">
    <property type="entry name" value="ZF_C3H1"/>
    <property type="match status" value="1"/>
</dbReference>
<reference evidence="6" key="1">
    <citation type="submission" date="2025-08" db="UniProtKB">
        <authorList>
            <consortium name="RefSeq"/>
        </authorList>
    </citation>
    <scope>IDENTIFICATION</scope>
    <source>
        <tissue evidence="6">Seedling</tissue>
    </source>
</reference>
<name>A0A6P4A5P6_ZIZJJ</name>
<accession>A0A6P4A5P6</accession>
<organism evidence="5 6">
    <name type="scientific">Ziziphus jujuba</name>
    <name type="common">Chinese jujube</name>
    <name type="synonym">Ziziphus sativa</name>
    <dbReference type="NCBI Taxonomy" id="326968"/>
    <lineage>
        <taxon>Eukaryota</taxon>
        <taxon>Viridiplantae</taxon>
        <taxon>Streptophyta</taxon>
        <taxon>Embryophyta</taxon>
        <taxon>Tracheophyta</taxon>
        <taxon>Spermatophyta</taxon>
        <taxon>Magnoliopsida</taxon>
        <taxon>eudicotyledons</taxon>
        <taxon>Gunneridae</taxon>
        <taxon>Pentapetalae</taxon>
        <taxon>rosids</taxon>
        <taxon>fabids</taxon>
        <taxon>Rosales</taxon>
        <taxon>Rhamnaceae</taxon>
        <taxon>Paliureae</taxon>
        <taxon>Ziziphus</taxon>
    </lineage>
</organism>
<dbReference type="InParanoid" id="A0A6P4A5P6"/>
<keyword evidence="1" id="KW-0479">Metal-binding</keyword>
<feature type="domain" description="C3H1-type" evidence="4">
    <location>
        <begin position="6"/>
        <end position="32"/>
    </location>
</feature>
<feature type="compositionally biased region" description="Polar residues" evidence="3">
    <location>
        <begin position="107"/>
        <end position="120"/>
    </location>
</feature>
<evidence type="ECO:0000256" key="1">
    <source>
        <dbReference type="PROSITE-ProRule" id="PRU00723"/>
    </source>
</evidence>
<keyword evidence="1" id="KW-0862">Zinc</keyword>
<feature type="zinc finger region" description="C3H1-type" evidence="1">
    <location>
        <begin position="6"/>
        <end position="32"/>
    </location>
</feature>
<proteinExistence type="predicted"/>
<dbReference type="RefSeq" id="XP_015881088.3">
    <property type="nucleotide sequence ID" value="XM_016025602.3"/>
</dbReference>
<dbReference type="KEGG" id="zju:107417048"/>
<keyword evidence="2" id="KW-0175">Coiled coil</keyword>
<dbReference type="InterPro" id="IPR000571">
    <property type="entry name" value="Znf_CCCH"/>
</dbReference>
<dbReference type="PANTHER" id="PTHR38160">
    <property type="entry name" value="ZINC FINGER CCCH DOMAIN-CONTAINING PROTEIN 40"/>
    <property type="match status" value="1"/>
</dbReference>
<dbReference type="Gene3D" id="4.10.1000.10">
    <property type="entry name" value="Zinc finger, CCCH-type"/>
    <property type="match status" value="1"/>
</dbReference>
<evidence type="ECO:0000256" key="3">
    <source>
        <dbReference type="SAM" id="MobiDB-lite"/>
    </source>
</evidence>
<evidence type="ECO:0000313" key="5">
    <source>
        <dbReference type="Proteomes" id="UP001652623"/>
    </source>
</evidence>
<sequence length="448" mass="50817">MVERKLFKTKLCVLYQRGRCTRQTCSFAHGDAELRRFAGSFHGRREYRTDDLRDKLERRHSPKRKYSAERDGRGRNTVHAAEHSPSKSLEKEKDRKRRKKQLLDGQSDISGSLRITNGTEDQAKEGKITTETEPRGALVEQLKKVRLDINKLDHHRSQLEVYLEEKVQEVDSLTSKIQELEDQLYKEKEESKRILSKINKFVKAHNRCSRIQDQLKRSQLRLGKLGDELGSDINKIGANEEDSCINIVSDEETTGFPVSPRNDQQDDAPPTNKRLDFSCGSAKESKQVVKADLTKSGNIAAPVKLKKPSRWSIPSQSNDEKETQAVDGRSGWSRPSVSIEGRHERRKTLSILSAEKLKRSETGLVLPSTSMAAHAVDEEVDIELEDNIRAETASTRAEKGATYEIMGLPFPLPPPLPVLKNNYSMYKGNDENIDVDGIEEEMVQVDII</sequence>
<feature type="region of interest" description="Disordered" evidence="3">
    <location>
        <begin position="252"/>
        <end position="274"/>
    </location>
</feature>
<keyword evidence="1" id="KW-0863">Zinc-finger</keyword>
<feature type="region of interest" description="Disordered" evidence="3">
    <location>
        <begin position="52"/>
        <end position="133"/>
    </location>
</feature>
<feature type="coiled-coil region" evidence="2">
    <location>
        <begin position="163"/>
        <end position="197"/>
    </location>
</feature>
<dbReference type="AlphaFoldDB" id="A0A6P4A5P6"/>
<evidence type="ECO:0000259" key="4">
    <source>
        <dbReference type="PROSITE" id="PS50103"/>
    </source>
</evidence>
<keyword evidence="5" id="KW-1185">Reference proteome</keyword>